<dbReference type="Proteomes" id="UP000472241">
    <property type="component" value="Unplaced"/>
</dbReference>
<organism evidence="2 3">
    <name type="scientific">Lynx canadensis</name>
    <name type="common">Canada lynx</name>
    <name type="synonym">Felis canadensis</name>
    <dbReference type="NCBI Taxonomy" id="61383"/>
    <lineage>
        <taxon>Eukaryota</taxon>
        <taxon>Metazoa</taxon>
        <taxon>Chordata</taxon>
        <taxon>Craniata</taxon>
        <taxon>Vertebrata</taxon>
        <taxon>Euteleostomi</taxon>
        <taxon>Mammalia</taxon>
        <taxon>Eutheria</taxon>
        <taxon>Laurasiatheria</taxon>
        <taxon>Carnivora</taxon>
        <taxon>Feliformia</taxon>
        <taxon>Felidae</taxon>
        <taxon>Felinae</taxon>
        <taxon>Lynx</taxon>
    </lineage>
</organism>
<evidence type="ECO:0000256" key="1">
    <source>
        <dbReference type="SAM" id="MobiDB-lite"/>
    </source>
</evidence>
<keyword evidence="3" id="KW-1185">Reference proteome</keyword>
<reference evidence="2" key="2">
    <citation type="submission" date="2025-09" db="UniProtKB">
        <authorList>
            <consortium name="Ensembl"/>
        </authorList>
    </citation>
    <scope>IDENTIFICATION</scope>
</reference>
<protein>
    <submittedName>
        <fullName evidence="2">Calmodulin like 4</fullName>
    </submittedName>
</protein>
<feature type="compositionally biased region" description="Basic and acidic residues" evidence="1">
    <location>
        <begin position="24"/>
        <end position="37"/>
    </location>
</feature>
<sequence length="59" mass="6289">MAAADLLLGPPPSLADFRLGAARRGTERGCGSREPTGDSRGPSMWTIFSGKQRLNQMAK</sequence>
<dbReference type="AlphaFoldDB" id="A0A667H604"/>
<proteinExistence type="predicted"/>
<dbReference type="Ensembl" id="ENSLCNT00005007591.1">
    <property type="protein sequence ID" value="ENSLCNP00005006760.1"/>
    <property type="gene ID" value="ENSLCNG00005004441.1"/>
</dbReference>
<evidence type="ECO:0000313" key="3">
    <source>
        <dbReference type="Proteomes" id="UP000472241"/>
    </source>
</evidence>
<gene>
    <name evidence="2" type="primary">CALML4</name>
</gene>
<evidence type="ECO:0000313" key="2">
    <source>
        <dbReference type="Ensembl" id="ENSLCNP00005006760.1"/>
    </source>
</evidence>
<accession>A0A667H604</accession>
<reference evidence="2" key="1">
    <citation type="submission" date="2025-08" db="UniProtKB">
        <authorList>
            <consortium name="Ensembl"/>
        </authorList>
    </citation>
    <scope>IDENTIFICATION</scope>
</reference>
<name>A0A667H604_LYNCA</name>
<feature type="region of interest" description="Disordered" evidence="1">
    <location>
        <begin position="22"/>
        <end position="59"/>
    </location>
</feature>